<evidence type="ECO:0000256" key="5">
    <source>
        <dbReference type="ARBA" id="ARBA00022989"/>
    </source>
</evidence>
<dbReference type="PANTHER" id="PTHR42810">
    <property type="entry name" value="PURINE PERMEASE C1399.01C-RELATED"/>
    <property type="match status" value="1"/>
</dbReference>
<feature type="region of interest" description="Disordered" evidence="7">
    <location>
        <begin position="580"/>
        <end position="606"/>
    </location>
</feature>
<dbReference type="GO" id="GO:0000324">
    <property type="term" value="C:fungal-type vacuole"/>
    <property type="evidence" value="ECO:0007669"/>
    <property type="project" value="TreeGrafter"/>
</dbReference>
<feature type="transmembrane region" description="Helical" evidence="8">
    <location>
        <begin position="213"/>
        <end position="233"/>
    </location>
</feature>
<proteinExistence type="inferred from homology"/>
<dbReference type="GO" id="GO:0042907">
    <property type="term" value="F:xanthine transmembrane transporter activity"/>
    <property type="evidence" value="ECO:0007669"/>
    <property type="project" value="TreeGrafter"/>
</dbReference>
<keyword evidence="5 8" id="KW-1133">Transmembrane helix</keyword>
<evidence type="ECO:0000256" key="3">
    <source>
        <dbReference type="ARBA" id="ARBA00022448"/>
    </source>
</evidence>
<feature type="transmembrane region" description="Helical" evidence="8">
    <location>
        <begin position="165"/>
        <end position="185"/>
    </location>
</feature>
<evidence type="ECO:0000256" key="8">
    <source>
        <dbReference type="SAM" id="Phobius"/>
    </source>
</evidence>
<evidence type="ECO:0000256" key="2">
    <source>
        <dbReference type="ARBA" id="ARBA00008821"/>
    </source>
</evidence>
<evidence type="ECO:0000256" key="7">
    <source>
        <dbReference type="SAM" id="MobiDB-lite"/>
    </source>
</evidence>
<protein>
    <submittedName>
        <fullName evidence="9">DEBR0S3_14422g1_1</fullName>
    </submittedName>
</protein>
<keyword evidence="6 8" id="KW-0472">Membrane</keyword>
<keyword evidence="4 8" id="KW-0812">Transmembrane</keyword>
<dbReference type="EMBL" id="CABFWN010000003">
    <property type="protein sequence ID" value="VUG18554.1"/>
    <property type="molecule type" value="Genomic_DNA"/>
</dbReference>
<dbReference type="Proteomes" id="UP000478008">
    <property type="component" value="Unassembled WGS sequence"/>
</dbReference>
<dbReference type="Pfam" id="PF00860">
    <property type="entry name" value="Xan_ur_permease"/>
    <property type="match status" value="1"/>
</dbReference>
<organism evidence="9 10">
    <name type="scientific">Dekkera bruxellensis</name>
    <name type="common">Brettanomyces custersii</name>
    <dbReference type="NCBI Taxonomy" id="5007"/>
    <lineage>
        <taxon>Eukaryota</taxon>
        <taxon>Fungi</taxon>
        <taxon>Dikarya</taxon>
        <taxon>Ascomycota</taxon>
        <taxon>Saccharomycotina</taxon>
        <taxon>Pichiomycetes</taxon>
        <taxon>Pichiales</taxon>
        <taxon>Pichiaceae</taxon>
        <taxon>Brettanomyces</taxon>
    </lineage>
</organism>
<evidence type="ECO:0000313" key="10">
    <source>
        <dbReference type="Proteomes" id="UP000478008"/>
    </source>
</evidence>
<feature type="transmembrane region" description="Helical" evidence="8">
    <location>
        <begin position="441"/>
        <end position="462"/>
    </location>
</feature>
<evidence type="ECO:0000256" key="1">
    <source>
        <dbReference type="ARBA" id="ARBA00004141"/>
    </source>
</evidence>
<keyword evidence="3" id="KW-0813">Transport</keyword>
<evidence type="ECO:0000256" key="4">
    <source>
        <dbReference type="ARBA" id="ARBA00022692"/>
    </source>
</evidence>
<dbReference type="GO" id="GO:0005886">
    <property type="term" value="C:plasma membrane"/>
    <property type="evidence" value="ECO:0007669"/>
    <property type="project" value="TreeGrafter"/>
</dbReference>
<gene>
    <name evidence="9" type="primary">uapA</name>
    <name evidence="9" type="ORF">DEBR0S3_14422G</name>
</gene>
<dbReference type="InterPro" id="IPR006042">
    <property type="entry name" value="Xan_ur_permease"/>
</dbReference>
<feature type="transmembrane region" description="Helical" evidence="8">
    <location>
        <begin position="283"/>
        <end position="302"/>
    </location>
</feature>
<feature type="transmembrane region" description="Helical" evidence="8">
    <location>
        <begin position="245"/>
        <end position="263"/>
    </location>
</feature>
<dbReference type="InterPro" id="IPR006043">
    <property type="entry name" value="NCS2"/>
</dbReference>
<comment type="subcellular location">
    <subcellularLocation>
        <location evidence="1">Membrane</location>
        <topology evidence="1">Multi-pass membrane protein</topology>
    </subcellularLocation>
</comment>
<feature type="transmembrane region" description="Helical" evidence="8">
    <location>
        <begin position="468"/>
        <end position="488"/>
    </location>
</feature>
<evidence type="ECO:0000256" key="6">
    <source>
        <dbReference type="ARBA" id="ARBA00023136"/>
    </source>
</evidence>
<feature type="compositionally biased region" description="Low complexity" evidence="7">
    <location>
        <begin position="581"/>
        <end position="590"/>
    </location>
</feature>
<evidence type="ECO:0000313" key="9">
    <source>
        <dbReference type="EMBL" id="VUG18554.1"/>
    </source>
</evidence>
<feature type="transmembrane region" description="Helical" evidence="8">
    <location>
        <begin position="314"/>
        <end position="334"/>
    </location>
</feature>
<feature type="transmembrane region" description="Helical" evidence="8">
    <location>
        <begin position="354"/>
        <end position="373"/>
    </location>
</feature>
<feature type="transmembrane region" description="Helical" evidence="8">
    <location>
        <begin position="500"/>
        <end position="519"/>
    </location>
</feature>
<keyword evidence="10" id="KW-1185">Reference proteome</keyword>
<reference evidence="9 10" key="1">
    <citation type="submission" date="2019-07" db="EMBL/GenBank/DDBJ databases">
        <authorList>
            <person name="Friedrich A."/>
            <person name="Schacherer J."/>
        </authorList>
    </citation>
    <scope>NUCLEOTIDE SEQUENCE [LARGE SCALE GENOMIC DNA]</scope>
</reference>
<dbReference type="NCBIfam" id="TIGR00801">
    <property type="entry name" value="ncs2"/>
    <property type="match status" value="1"/>
</dbReference>
<accession>A0A3F2Y344</accession>
<dbReference type="STRING" id="5007.A0A3F2Y344"/>
<feature type="transmembrane region" description="Helical" evidence="8">
    <location>
        <begin position="539"/>
        <end position="561"/>
    </location>
</feature>
<name>A0A3F2Y344_DEKBR</name>
<dbReference type="AlphaFoldDB" id="A0A3F2Y344"/>
<dbReference type="PANTHER" id="PTHR42810:SF2">
    <property type="entry name" value="PURINE PERMEASE C1399.01C-RELATED"/>
    <property type="match status" value="1"/>
</dbReference>
<comment type="similarity">
    <text evidence="2">Belongs to the nucleobase:cation symporter-2 (NCS2) (TC 2.A.40) family.</text>
</comment>
<sequence length="606" mass="65287">MKQLEAVKSLHAVQSLRQELSSVTSIDPEVQADLDAHPEENLIFTERIRRNFHKFVKKVTTKEGLLGHYDYSYLFIPAVPFVSKKPRTQPFFGLHDDMPIFLGLLLGLQHSLSMLAGLATPPIMISGFANLDTKQEQYLVSASLMVSGFLSAIQITRFHIPKTPYFIGTGIISVVGTSFATITIVTKGFPMMYKTGFCSTDSKGNELPCPDGYGALIGTSCVCGLLEVVLSFLPPAILQRIFPPVVTGPVVLLIGVSLVETGFEDFAGGSGCMSSGTCAKGLPWGSAQFIGLGFLVYVTIIFCEKWGSPIMKSCAVICGLLVGCIVGAACGYFTHEEIDVAPAVTFVWVHTFRLNVYGPMVLPFLACYIVLMMEAIGDITASSDVSRLDISGPLYESRIQGGVLADGFNGILAGLMTLPPLSTFAQNNGVIAITKCAARTVGYWCCFFLVIMGIFSKFAAALVEIPSAILGGMTTFLFTSVAVSGLKIISTIPFTRRDRFVLTCSLMFGLGATLLGDWFDNVFTYSGDNKALEGFLNAIILVMETGFAIAGFIGVILNLFIPQDLDENDEADHLIDEEVVESSSNNGISSSDEKKTDKGVSVVKKV</sequence>